<evidence type="ECO:0000259" key="9">
    <source>
        <dbReference type="PROSITE" id="PS50943"/>
    </source>
</evidence>
<dbReference type="GO" id="GO:0003677">
    <property type="term" value="F:DNA binding"/>
    <property type="evidence" value="ECO:0007669"/>
    <property type="project" value="UniProtKB-KW"/>
</dbReference>
<dbReference type="CDD" id="cd00093">
    <property type="entry name" value="HTH_XRE"/>
    <property type="match status" value="1"/>
</dbReference>
<dbReference type="PROSITE" id="PS50943">
    <property type="entry name" value="HTH_CROC1"/>
    <property type="match status" value="1"/>
</dbReference>
<evidence type="ECO:0000256" key="4">
    <source>
        <dbReference type="ARBA" id="ARBA00023125"/>
    </source>
</evidence>
<reference evidence="10" key="2">
    <citation type="submission" date="2023-06" db="EMBL/GenBank/DDBJ databases">
        <authorList>
            <consortium name="Lawrence Berkeley National Laboratory"/>
            <person name="Haridas S."/>
            <person name="Hensen N."/>
            <person name="Bonometti L."/>
            <person name="Westerberg I."/>
            <person name="Brannstrom I.O."/>
            <person name="Guillou S."/>
            <person name="Cros-Aarteil S."/>
            <person name="Calhoun S."/>
            <person name="Kuo A."/>
            <person name="Mondo S."/>
            <person name="Pangilinan J."/>
            <person name="Riley R."/>
            <person name="Labutti K."/>
            <person name="Andreopoulos B."/>
            <person name="Lipzen A."/>
            <person name="Chen C."/>
            <person name="Yanf M."/>
            <person name="Daum C."/>
            <person name="Ng V."/>
            <person name="Clum A."/>
            <person name="Steindorff A."/>
            <person name="Ohm R."/>
            <person name="Martin F."/>
            <person name="Silar P."/>
            <person name="Natvig D."/>
            <person name="Lalanne C."/>
            <person name="Gautier V."/>
            <person name="Ament-Velasquez S.L."/>
            <person name="Kruys A."/>
            <person name="Hutchinson M.I."/>
            <person name="Powell A.J."/>
            <person name="Barry K."/>
            <person name="Miller A.N."/>
            <person name="Grigoriev I.V."/>
            <person name="Debuchy R."/>
            <person name="Gladieux P."/>
            <person name="Thoren M.H."/>
            <person name="Johannesson H."/>
        </authorList>
    </citation>
    <scope>NUCLEOTIDE SEQUENCE</scope>
    <source>
        <strain evidence="10">CBS 118394</strain>
    </source>
</reference>
<keyword evidence="6" id="KW-0804">Transcription</keyword>
<dbReference type="SMART" id="SM00530">
    <property type="entry name" value="HTH_XRE"/>
    <property type="match status" value="1"/>
</dbReference>
<comment type="function">
    <text evidence="7">Transcriptional coactivator that stimulates GCN4-dependent transcriptional activity by bridging the DNA-binding region of GCN4 and TBP (SPT15), thereby recruiting TBP to GCN4-bound promoters. Involved in induction of the ribosome quality control (RQC) pathway; a pathway that degrades nascent peptide chains during problematic translation. Required to prevent stalled ribosomes from frameshifting.</text>
</comment>
<feature type="compositionally biased region" description="Basic and acidic residues" evidence="8">
    <location>
        <begin position="156"/>
        <end position="167"/>
    </location>
</feature>
<dbReference type="PANTHER" id="PTHR10245:SF15">
    <property type="entry name" value="ENDOTHELIAL DIFFERENTIATION-RELATED FACTOR 1"/>
    <property type="match status" value="1"/>
</dbReference>
<dbReference type="Pfam" id="PF01381">
    <property type="entry name" value="HTH_3"/>
    <property type="match status" value="1"/>
</dbReference>
<dbReference type="InterPro" id="IPR001387">
    <property type="entry name" value="Cro/C1-type_HTH"/>
</dbReference>
<dbReference type="PANTHER" id="PTHR10245">
    <property type="entry name" value="ENDOTHELIAL DIFFERENTIATION-RELATED FACTOR 1 MULTIPROTEIN BRIDGING FACTOR 1"/>
    <property type="match status" value="1"/>
</dbReference>
<dbReference type="InterPro" id="IPR013729">
    <property type="entry name" value="MBF1_N"/>
</dbReference>
<dbReference type="Pfam" id="PF08523">
    <property type="entry name" value="MBF1"/>
    <property type="match status" value="1"/>
</dbReference>
<comment type="similarity">
    <text evidence="1">Belongs to the MBF1 family.</text>
</comment>
<proteinExistence type="inferred from homology"/>
<sequence>MSGVWDTDDVKIGKNANRGAGGPRETVVKGKAALNAAQRSGAIVATEKKFGAGNTASKPGVEGQRLTMVDRSDDIVKPKTVGKEVGNAIAKARADFQPKALTQKDLATKCNTTPTIVAQFERGDATPDQKVLSAMERVLNVKLRGNDIGSPRLGPKKKDEKKDEKKK</sequence>
<keyword evidence="11" id="KW-1185">Reference proteome</keyword>
<evidence type="ECO:0000256" key="5">
    <source>
        <dbReference type="ARBA" id="ARBA00023159"/>
    </source>
</evidence>
<feature type="region of interest" description="Disordered" evidence="8">
    <location>
        <begin position="1"/>
        <end position="24"/>
    </location>
</feature>
<gene>
    <name evidence="10" type="ORF">B0H66DRAFT_529285</name>
</gene>
<evidence type="ECO:0000256" key="3">
    <source>
        <dbReference type="ARBA" id="ARBA00023015"/>
    </source>
</evidence>
<evidence type="ECO:0000313" key="10">
    <source>
        <dbReference type="EMBL" id="KAK3325237.1"/>
    </source>
</evidence>
<accession>A0AAE0IHN1</accession>
<evidence type="ECO:0000256" key="1">
    <source>
        <dbReference type="ARBA" id="ARBA00009802"/>
    </source>
</evidence>
<keyword evidence="4" id="KW-0238">DNA-binding</keyword>
<keyword evidence="5" id="KW-0010">Activator</keyword>
<comment type="caution">
    <text evidence="10">The sequence shown here is derived from an EMBL/GenBank/DDBJ whole genome shotgun (WGS) entry which is preliminary data.</text>
</comment>
<evidence type="ECO:0000256" key="2">
    <source>
        <dbReference type="ARBA" id="ARBA00014317"/>
    </source>
</evidence>
<evidence type="ECO:0000256" key="7">
    <source>
        <dbReference type="ARBA" id="ARBA00035107"/>
    </source>
</evidence>
<dbReference type="SUPFAM" id="SSF47413">
    <property type="entry name" value="lambda repressor-like DNA-binding domains"/>
    <property type="match status" value="1"/>
</dbReference>
<evidence type="ECO:0000256" key="6">
    <source>
        <dbReference type="ARBA" id="ARBA00023163"/>
    </source>
</evidence>
<dbReference type="AlphaFoldDB" id="A0AAE0IHN1"/>
<dbReference type="FunFam" id="1.10.260.40:FF:000030">
    <property type="entry name" value="Coactivator bridging factor 1"/>
    <property type="match status" value="1"/>
</dbReference>
<dbReference type="GO" id="GO:0005634">
    <property type="term" value="C:nucleus"/>
    <property type="evidence" value="ECO:0007669"/>
    <property type="project" value="TreeGrafter"/>
</dbReference>
<dbReference type="Gene3D" id="1.10.260.40">
    <property type="entry name" value="lambda repressor-like DNA-binding domains"/>
    <property type="match status" value="1"/>
</dbReference>
<dbReference type="InterPro" id="IPR010982">
    <property type="entry name" value="Lambda_DNA-bd_dom_sf"/>
</dbReference>
<organism evidence="10 11">
    <name type="scientific">Apodospora peruviana</name>
    <dbReference type="NCBI Taxonomy" id="516989"/>
    <lineage>
        <taxon>Eukaryota</taxon>
        <taxon>Fungi</taxon>
        <taxon>Dikarya</taxon>
        <taxon>Ascomycota</taxon>
        <taxon>Pezizomycotina</taxon>
        <taxon>Sordariomycetes</taxon>
        <taxon>Sordariomycetidae</taxon>
        <taxon>Sordariales</taxon>
        <taxon>Lasiosphaeriaceae</taxon>
        <taxon>Apodospora</taxon>
    </lineage>
</organism>
<name>A0AAE0IHN1_9PEZI</name>
<evidence type="ECO:0000256" key="8">
    <source>
        <dbReference type="SAM" id="MobiDB-lite"/>
    </source>
</evidence>
<feature type="region of interest" description="Disordered" evidence="8">
    <location>
        <begin position="142"/>
        <end position="167"/>
    </location>
</feature>
<keyword evidence="3" id="KW-0805">Transcription regulation</keyword>
<protein>
    <recommendedName>
        <fullName evidence="2">Multiprotein-bridging factor 1</fullName>
    </recommendedName>
</protein>
<feature type="domain" description="HTH cro/C1-type" evidence="9">
    <location>
        <begin position="101"/>
        <end position="146"/>
    </location>
</feature>
<evidence type="ECO:0000313" key="11">
    <source>
        <dbReference type="Proteomes" id="UP001283341"/>
    </source>
</evidence>
<dbReference type="Proteomes" id="UP001283341">
    <property type="component" value="Unassembled WGS sequence"/>
</dbReference>
<reference evidence="10" key="1">
    <citation type="journal article" date="2023" name="Mol. Phylogenet. Evol.">
        <title>Genome-scale phylogeny and comparative genomics of the fungal order Sordariales.</title>
        <authorList>
            <person name="Hensen N."/>
            <person name="Bonometti L."/>
            <person name="Westerberg I."/>
            <person name="Brannstrom I.O."/>
            <person name="Guillou S."/>
            <person name="Cros-Aarteil S."/>
            <person name="Calhoun S."/>
            <person name="Haridas S."/>
            <person name="Kuo A."/>
            <person name="Mondo S."/>
            <person name="Pangilinan J."/>
            <person name="Riley R."/>
            <person name="LaButti K."/>
            <person name="Andreopoulos B."/>
            <person name="Lipzen A."/>
            <person name="Chen C."/>
            <person name="Yan M."/>
            <person name="Daum C."/>
            <person name="Ng V."/>
            <person name="Clum A."/>
            <person name="Steindorff A."/>
            <person name="Ohm R.A."/>
            <person name="Martin F."/>
            <person name="Silar P."/>
            <person name="Natvig D.O."/>
            <person name="Lalanne C."/>
            <person name="Gautier V."/>
            <person name="Ament-Velasquez S.L."/>
            <person name="Kruys A."/>
            <person name="Hutchinson M.I."/>
            <person name="Powell A.J."/>
            <person name="Barry K."/>
            <person name="Miller A.N."/>
            <person name="Grigoriev I.V."/>
            <person name="Debuchy R."/>
            <person name="Gladieux P."/>
            <person name="Hiltunen Thoren M."/>
            <person name="Johannesson H."/>
        </authorList>
    </citation>
    <scope>NUCLEOTIDE SEQUENCE</scope>
    <source>
        <strain evidence="10">CBS 118394</strain>
    </source>
</reference>
<dbReference type="EMBL" id="JAUEDM010000002">
    <property type="protein sequence ID" value="KAK3325237.1"/>
    <property type="molecule type" value="Genomic_DNA"/>
</dbReference>